<gene>
    <name evidence="1" type="ORF">kustd1520</name>
</gene>
<name>Q1PYV8_KUEST</name>
<reference evidence="1" key="2">
    <citation type="submission" date="2006-01" db="EMBL/GenBank/DDBJ databases">
        <authorList>
            <person name="Genoscope"/>
        </authorList>
    </citation>
    <scope>NUCLEOTIDE SEQUENCE</scope>
</reference>
<protein>
    <submittedName>
        <fullName evidence="1">Uncharacterized protein</fullName>
    </submittedName>
</protein>
<evidence type="ECO:0000313" key="1">
    <source>
        <dbReference type="EMBL" id="CAJ72265.1"/>
    </source>
</evidence>
<dbReference type="AlphaFoldDB" id="Q1PYV8"/>
<sequence length="267" mass="30514">MGFCIFEFVSYFVLRISYFLFPACLVLSTPAHGSWFVAHGSNRTSYIFCQGSFMFYSRLNFFRMPATFSSVLLRVLNASMRVCSLLRFVAMSSSIFLTLSSKGRIMVRLSHRANHIVPPHNVANAPKMPSIIWTNRSNCLSMRSNCLSIRPNWIFMSSRSCFTSPRKADCPSSSRVSLSTISRSLMWGAASMANVWLLQAIRADAMNRIIMDKFFINSSLNLTCGFVKEISHWSEVGSRQIADCRLRTADRFYNLFLPHKILFLFHL</sequence>
<proteinExistence type="predicted"/>
<dbReference type="EMBL" id="CT573072">
    <property type="protein sequence ID" value="CAJ72265.1"/>
    <property type="molecule type" value="Genomic_DNA"/>
</dbReference>
<accession>Q1PYV8</accession>
<reference evidence="1" key="1">
    <citation type="journal article" date="2006" name="Nature">
        <title>Deciphering the evolution and metabolism of an anammox bacterium from a community genome.</title>
        <authorList>
            <person name="Strous M."/>
            <person name="Pelletier E."/>
            <person name="Mangenot S."/>
            <person name="Rattei T."/>
            <person name="Lehner A."/>
            <person name="Taylor M.W."/>
            <person name="Horn M."/>
            <person name="Daims H."/>
            <person name="Bartol-Mavel D."/>
            <person name="Wincker P."/>
            <person name="Barbe V."/>
            <person name="Fonknechten N."/>
            <person name="Vallenet D."/>
            <person name="Segurens B."/>
            <person name="Schenowitz-Truong C."/>
            <person name="Medigue C."/>
            <person name="Collingro A."/>
            <person name="Snel B."/>
            <person name="Dutilh B.E."/>
            <person name="OpDenCamp H.J.M."/>
            <person name="vanDerDrift C."/>
            <person name="Cirpus I."/>
            <person name="vanDePas-Schoonen K.T."/>
            <person name="Harhangi H.R."/>
            <person name="vanNiftrik L."/>
            <person name="Schmid M."/>
            <person name="Keltjens J."/>
            <person name="vanDeVossenberg J."/>
            <person name="Kartal B."/>
            <person name="Meier H."/>
            <person name="Frishman D."/>
            <person name="Huynen M.A."/>
            <person name="Mewes H."/>
            <person name="Weissenbach J."/>
            <person name="Jetten M.S.M."/>
            <person name="Wagner M."/>
            <person name="LePaslier D."/>
        </authorList>
    </citation>
    <scope>NUCLEOTIDE SEQUENCE</scope>
</reference>
<organism evidence="1">
    <name type="scientific">Kuenenia stuttgartiensis</name>
    <dbReference type="NCBI Taxonomy" id="174633"/>
    <lineage>
        <taxon>Bacteria</taxon>
        <taxon>Pseudomonadati</taxon>
        <taxon>Planctomycetota</taxon>
        <taxon>Candidatus Brocadiia</taxon>
        <taxon>Candidatus Brocadiales</taxon>
        <taxon>Candidatus Brocadiaceae</taxon>
        <taxon>Candidatus Kuenenia</taxon>
    </lineage>
</organism>